<keyword evidence="1" id="KW-0812">Transmembrane</keyword>
<keyword evidence="1" id="KW-1133">Transmembrane helix</keyword>
<dbReference type="Proteomes" id="UP000199652">
    <property type="component" value="Unassembled WGS sequence"/>
</dbReference>
<dbReference type="EMBL" id="FNOU01000010">
    <property type="protein sequence ID" value="SDX90071.1"/>
    <property type="molecule type" value="Genomic_DNA"/>
</dbReference>
<proteinExistence type="predicted"/>
<reference evidence="3" key="1">
    <citation type="submission" date="2016-10" db="EMBL/GenBank/DDBJ databases">
        <authorList>
            <person name="Varghese N."/>
            <person name="Submissions S."/>
        </authorList>
    </citation>
    <scope>NUCLEOTIDE SEQUENCE [LARGE SCALE GENOMIC DNA]</scope>
    <source>
        <strain evidence="3">VPI 5359</strain>
    </source>
</reference>
<name>A0A1H3FGE5_EUBBA</name>
<evidence type="ECO:0000313" key="3">
    <source>
        <dbReference type="Proteomes" id="UP000199652"/>
    </source>
</evidence>
<keyword evidence="1" id="KW-0472">Membrane</keyword>
<organism evidence="2 3">
    <name type="scientific">Eubacterium barkeri</name>
    <name type="common">Clostridium barkeri</name>
    <dbReference type="NCBI Taxonomy" id="1528"/>
    <lineage>
        <taxon>Bacteria</taxon>
        <taxon>Bacillati</taxon>
        <taxon>Bacillota</taxon>
        <taxon>Clostridia</taxon>
        <taxon>Eubacteriales</taxon>
        <taxon>Eubacteriaceae</taxon>
        <taxon>Eubacterium</taxon>
    </lineage>
</organism>
<gene>
    <name evidence="2" type="ORF">SAMN04488579_11058</name>
</gene>
<keyword evidence="3" id="KW-1185">Reference proteome</keyword>
<protein>
    <submittedName>
        <fullName evidence="2">Virus attachment protein p12 family protein</fullName>
    </submittedName>
</protein>
<dbReference type="AlphaFoldDB" id="A0A1H3FGE5"/>
<feature type="transmembrane region" description="Helical" evidence="1">
    <location>
        <begin position="6"/>
        <end position="22"/>
    </location>
</feature>
<dbReference type="STRING" id="1528.SAMN04488579_11058"/>
<sequence>MGTFIVGGILLAIVAAIVIKLVRDKKKGGGCGCGCASCPHASGCGAEKKPSDTVKEK</sequence>
<dbReference type="RefSeq" id="WP_090245115.1">
    <property type="nucleotide sequence ID" value="NZ_FNOU01000010.1"/>
</dbReference>
<accession>A0A1H3FGE5</accession>
<dbReference type="Pfam" id="PF12669">
    <property type="entry name" value="FeoB_associated"/>
    <property type="match status" value="1"/>
</dbReference>
<evidence type="ECO:0000256" key="1">
    <source>
        <dbReference type="SAM" id="Phobius"/>
    </source>
</evidence>
<evidence type="ECO:0000313" key="2">
    <source>
        <dbReference type="EMBL" id="SDX90071.1"/>
    </source>
</evidence>